<accession>A0A1Y1I4Q4</accession>
<protein>
    <submittedName>
        <fullName evidence="5">DNA-directed RNA polymerase II subunit 8</fullName>
    </submittedName>
</protein>
<evidence type="ECO:0000313" key="5">
    <source>
        <dbReference type="EMBL" id="GAQ85924.1"/>
    </source>
</evidence>
<proteinExistence type="inferred from homology"/>
<evidence type="ECO:0000256" key="1">
    <source>
        <dbReference type="ARBA" id="ARBA00004123"/>
    </source>
</evidence>
<dbReference type="GO" id="GO:0003899">
    <property type="term" value="F:DNA-directed RNA polymerase activity"/>
    <property type="evidence" value="ECO:0007669"/>
    <property type="project" value="UniProtKB-UniRule"/>
</dbReference>
<dbReference type="GO" id="GO:0006351">
    <property type="term" value="P:DNA-templated transcription"/>
    <property type="evidence" value="ECO:0007669"/>
    <property type="project" value="UniProtKB-UniRule"/>
</dbReference>
<keyword evidence="5" id="KW-0240">DNA-directed RNA polymerase</keyword>
<dbReference type="Proteomes" id="UP000054558">
    <property type="component" value="Unassembled WGS sequence"/>
</dbReference>
<evidence type="ECO:0000256" key="4">
    <source>
        <dbReference type="PIRNR" id="PIRNR000779"/>
    </source>
</evidence>
<dbReference type="InterPro" id="IPR012340">
    <property type="entry name" value="NA-bd_OB-fold"/>
</dbReference>
<keyword evidence="6" id="KW-1185">Reference proteome</keyword>
<dbReference type="GO" id="GO:0005736">
    <property type="term" value="C:RNA polymerase I complex"/>
    <property type="evidence" value="ECO:0000318"/>
    <property type="project" value="GO_Central"/>
</dbReference>
<dbReference type="STRING" id="105231.A0A1Y1I4Q4"/>
<dbReference type="Gene3D" id="2.40.50.140">
    <property type="entry name" value="Nucleic acid-binding proteins"/>
    <property type="match status" value="1"/>
</dbReference>
<dbReference type="Pfam" id="PF03870">
    <property type="entry name" value="RNA_pol_Rpb8"/>
    <property type="match status" value="1"/>
</dbReference>
<evidence type="ECO:0000313" key="6">
    <source>
        <dbReference type="Proteomes" id="UP000054558"/>
    </source>
</evidence>
<dbReference type="AlphaFoldDB" id="A0A1Y1I4Q4"/>
<dbReference type="OrthoDB" id="20018at2759"/>
<sequence>MSSTEGRGEIYFEDIFTVTKKDPDGRKFDRVSRLIGVGEQFEMDLILDVNTFLYPLNKDDKFTLALAPKLSLREGVQDSAYFDQSGEPNLADKYEYVMHGKLYKYAVEERSKKGEIYISFGGLLMMLRGDPEQLQKLEQDQRLYLLIRKVS</sequence>
<dbReference type="OMA" id="IKQYEYV"/>
<organism evidence="5 6">
    <name type="scientific">Klebsormidium nitens</name>
    <name type="common">Green alga</name>
    <name type="synonym">Ulothrix nitens</name>
    <dbReference type="NCBI Taxonomy" id="105231"/>
    <lineage>
        <taxon>Eukaryota</taxon>
        <taxon>Viridiplantae</taxon>
        <taxon>Streptophyta</taxon>
        <taxon>Klebsormidiophyceae</taxon>
        <taxon>Klebsormidiales</taxon>
        <taxon>Klebsormidiaceae</taxon>
        <taxon>Klebsormidium</taxon>
    </lineage>
</organism>
<gene>
    <name evidence="5" type="ORF">KFL_002610100</name>
</gene>
<comment type="similarity">
    <text evidence="2 4">Belongs to the eukaryotic RPB8 RNA polymerase subunit family.</text>
</comment>
<dbReference type="PANTHER" id="PTHR10917:SF0">
    <property type="entry name" value="DNA-DIRECTED RNA POLYMERASES I, II, AND III SUBUNIT RPABC3"/>
    <property type="match status" value="1"/>
</dbReference>
<comment type="subcellular location">
    <subcellularLocation>
        <location evidence="1">Nucleus</location>
    </subcellularLocation>
</comment>
<dbReference type="EMBL" id="DF237210">
    <property type="protein sequence ID" value="GAQ85924.1"/>
    <property type="molecule type" value="Genomic_DNA"/>
</dbReference>
<keyword evidence="3 4" id="KW-0539">Nucleus</keyword>
<evidence type="ECO:0000256" key="2">
    <source>
        <dbReference type="ARBA" id="ARBA00008912"/>
    </source>
</evidence>
<dbReference type="GO" id="GO:0005666">
    <property type="term" value="C:RNA polymerase III complex"/>
    <property type="evidence" value="ECO:0000318"/>
    <property type="project" value="GO_Central"/>
</dbReference>
<reference evidence="5 6" key="1">
    <citation type="journal article" date="2014" name="Nat. Commun.">
        <title>Klebsormidium flaccidum genome reveals primary factors for plant terrestrial adaptation.</title>
        <authorList>
            <person name="Hori K."/>
            <person name="Maruyama F."/>
            <person name="Fujisawa T."/>
            <person name="Togashi T."/>
            <person name="Yamamoto N."/>
            <person name="Seo M."/>
            <person name="Sato S."/>
            <person name="Yamada T."/>
            <person name="Mori H."/>
            <person name="Tajima N."/>
            <person name="Moriyama T."/>
            <person name="Ikeuchi M."/>
            <person name="Watanabe M."/>
            <person name="Wada H."/>
            <person name="Kobayashi K."/>
            <person name="Saito M."/>
            <person name="Masuda T."/>
            <person name="Sasaki-Sekimoto Y."/>
            <person name="Mashiguchi K."/>
            <person name="Awai K."/>
            <person name="Shimojima M."/>
            <person name="Masuda S."/>
            <person name="Iwai M."/>
            <person name="Nobusawa T."/>
            <person name="Narise T."/>
            <person name="Kondo S."/>
            <person name="Saito H."/>
            <person name="Sato R."/>
            <person name="Murakawa M."/>
            <person name="Ihara Y."/>
            <person name="Oshima-Yamada Y."/>
            <person name="Ohtaka K."/>
            <person name="Satoh M."/>
            <person name="Sonobe K."/>
            <person name="Ishii M."/>
            <person name="Ohtani R."/>
            <person name="Kanamori-Sato M."/>
            <person name="Honoki R."/>
            <person name="Miyazaki D."/>
            <person name="Mochizuki H."/>
            <person name="Umetsu J."/>
            <person name="Higashi K."/>
            <person name="Shibata D."/>
            <person name="Kamiya Y."/>
            <person name="Sato N."/>
            <person name="Nakamura Y."/>
            <person name="Tabata S."/>
            <person name="Ida S."/>
            <person name="Kurokawa K."/>
            <person name="Ohta H."/>
        </authorList>
    </citation>
    <scope>NUCLEOTIDE SEQUENCE [LARGE SCALE GENOMIC DNA]</scope>
    <source>
        <strain evidence="5 6">NIES-2285</strain>
    </source>
</reference>
<dbReference type="PIRSF" id="PIRSF000779">
    <property type="entry name" value="RNA_pol_Rpb8"/>
    <property type="match status" value="1"/>
</dbReference>
<dbReference type="SUPFAM" id="SSF50249">
    <property type="entry name" value="Nucleic acid-binding proteins"/>
    <property type="match status" value="1"/>
</dbReference>
<keyword evidence="5" id="KW-0804">Transcription</keyword>
<dbReference type="InterPro" id="IPR005570">
    <property type="entry name" value="RPABC3"/>
</dbReference>
<dbReference type="PANTHER" id="PTHR10917">
    <property type="entry name" value="DNA-DIRECTED RNA POLYMERASES I, II, AND III SUBUNIT RPABC3"/>
    <property type="match status" value="1"/>
</dbReference>
<dbReference type="SMART" id="SM00658">
    <property type="entry name" value="RPOL8c"/>
    <property type="match status" value="1"/>
</dbReference>
<evidence type="ECO:0000256" key="3">
    <source>
        <dbReference type="ARBA" id="ARBA00023242"/>
    </source>
</evidence>
<name>A0A1Y1I4Q4_KLENI</name>
<dbReference type="GO" id="GO:0005665">
    <property type="term" value="C:RNA polymerase II, core complex"/>
    <property type="evidence" value="ECO:0000318"/>
    <property type="project" value="GO_Central"/>
</dbReference>